<keyword evidence="8" id="KW-0067">ATP-binding</keyword>
<dbReference type="PANTHER" id="PTHR46264:SF4">
    <property type="entry name" value="TYROSINE--TRNA LIGASE, CYTOPLASMIC"/>
    <property type="match status" value="1"/>
</dbReference>
<organism evidence="13 14">
    <name type="scientific">Arachis hypogaea</name>
    <name type="common">Peanut</name>
    <dbReference type="NCBI Taxonomy" id="3818"/>
    <lineage>
        <taxon>Eukaryota</taxon>
        <taxon>Viridiplantae</taxon>
        <taxon>Streptophyta</taxon>
        <taxon>Embryophyta</taxon>
        <taxon>Tracheophyta</taxon>
        <taxon>Spermatophyta</taxon>
        <taxon>Magnoliopsida</taxon>
        <taxon>eudicotyledons</taxon>
        <taxon>Gunneridae</taxon>
        <taxon>Pentapetalae</taxon>
        <taxon>rosids</taxon>
        <taxon>fabids</taxon>
        <taxon>Fabales</taxon>
        <taxon>Fabaceae</taxon>
        <taxon>Papilionoideae</taxon>
        <taxon>50 kb inversion clade</taxon>
        <taxon>dalbergioids sensu lato</taxon>
        <taxon>Dalbergieae</taxon>
        <taxon>Pterocarpus clade</taxon>
        <taxon>Arachis</taxon>
    </lineage>
</organism>
<dbReference type="SUPFAM" id="SSF52374">
    <property type="entry name" value="Nucleotidylyl transferase"/>
    <property type="match status" value="2"/>
</dbReference>
<evidence type="ECO:0000256" key="10">
    <source>
        <dbReference type="ARBA" id="ARBA00023146"/>
    </source>
</evidence>
<accession>A0A445E7G1</accession>
<dbReference type="InterPro" id="IPR014729">
    <property type="entry name" value="Rossmann-like_a/b/a_fold"/>
</dbReference>
<reference evidence="13 14" key="1">
    <citation type="submission" date="2019-01" db="EMBL/GenBank/DDBJ databases">
        <title>Sequencing of cultivated peanut Arachis hypogaea provides insights into genome evolution and oil improvement.</title>
        <authorList>
            <person name="Chen X."/>
        </authorList>
    </citation>
    <scope>NUCLEOTIDE SEQUENCE [LARGE SCALE GENOMIC DNA]</scope>
    <source>
        <strain evidence="14">cv. Fuhuasheng</strain>
        <tissue evidence="13">Leaves</tissue>
    </source>
</reference>
<dbReference type="GO" id="GO:0006437">
    <property type="term" value="P:tyrosyl-tRNA aminoacylation"/>
    <property type="evidence" value="ECO:0007669"/>
    <property type="project" value="TreeGrafter"/>
</dbReference>
<dbReference type="AlphaFoldDB" id="A0A445E7G1"/>
<evidence type="ECO:0000256" key="3">
    <source>
        <dbReference type="ARBA" id="ARBA00005594"/>
    </source>
</evidence>
<keyword evidence="6" id="KW-0436">Ligase</keyword>
<evidence type="ECO:0000256" key="11">
    <source>
        <dbReference type="ARBA" id="ARBA00033323"/>
    </source>
</evidence>
<gene>
    <name evidence="13" type="ORF">Ahy_A02g005636</name>
</gene>
<dbReference type="InterPro" id="IPR002305">
    <property type="entry name" value="aa-tRNA-synth_Ic"/>
</dbReference>
<evidence type="ECO:0000256" key="4">
    <source>
        <dbReference type="ARBA" id="ARBA00013160"/>
    </source>
</evidence>
<comment type="subcellular location">
    <subcellularLocation>
        <location evidence="2">Cytoplasm</location>
        <location evidence="2">Cytosol</location>
    </subcellularLocation>
</comment>
<dbReference type="InterPro" id="IPR050489">
    <property type="entry name" value="Tyr-tRNA_synthase"/>
</dbReference>
<evidence type="ECO:0000256" key="5">
    <source>
        <dbReference type="ARBA" id="ARBA00022490"/>
    </source>
</evidence>
<dbReference type="Pfam" id="PF00579">
    <property type="entry name" value="tRNA-synt_1b"/>
    <property type="match status" value="2"/>
</dbReference>
<dbReference type="Gene3D" id="3.40.50.620">
    <property type="entry name" value="HUPs"/>
    <property type="match status" value="4"/>
</dbReference>
<dbReference type="NCBIfam" id="NF006330">
    <property type="entry name" value="PRK08560.1"/>
    <property type="match status" value="2"/>
</dbReference>
<dbReference type="STRING" id="3818.A0A445E7G1"/>
<evidence type="ECO:0000256" key="1">
    <source>
        <dbReference type="ARBA" id="ARBA00002025"/>
    </source>
</evidence>
<evidence type="ECO:0000256" key="8">
    <source>
        <dbReference type="ARBA" id="ARBA00022840"/>
    </source>
</evidence>
<evidence type="ECO:0000313" key="13">
    <source>
        <dbReference type="EMBL" id="RYR71371.1"/>
    </source>
</evidence>
<comment type="caution">
    <text evidence="13">The sequence shown here is derived from an EMBL/GenBank/DDBJ whole genome shotgun (WGS) entry which is preliminary data.</text>
</comment>
<keyword evidence="7" id="KW-0547">Nucleotide-binding</keyword>
<protein>
    <recommendedName>
        <fullName evidence="4">tyrosine--tRNA ligase</fullName>
        <ecNumber evidence="4">6.1.1.1</ecNumber>
    </recommendedName>
    <alternativeName>
        <fullName evidence="11">Tyrosyl-tRNA synthetase</fullName>
    </alternativeName>
</protein>
<keyword evidence="10" id="KW-0030">Aminoacyl-tRNA synthetase</keyword>
<dbReference type="GO" id="GO:0004831">
    <property type="term" value="F:tyrosine-tRNA ligase activity"/>
    <property type="evidence" value="ECO:0007669"/>
    <property type="project" value="UniProtKB-EC"/>
</dbReference>
<dbReference type="Proteomes" id="UP000289738">
    <property type="component" value="Chromosome A02"/>
</dbReference>
<comment type="catalytic activity">
    <reaction evidence="12">
        <text>tRNA(Tyr) + L-tyrosine + ATP = L-tyrosyl-tRNA(Tyr) + AMP + diphosphate + H(+)</text>
        <dbReference type="Rhea" id="RHEA:10220"/>
        <dbReference type="Rhea" id="RHEA-COMP:9706"/>
        <dbReference type="Rhea" id="RHEA-COMP:9707"/>
        <dbReference type="ChEBI" id="CHEBI:15378"/>
        <dbReference type="ChEBI" id="CHEBI:30616"/>
        <dbReference type="ChEBI" id="CHEBI:33019"/>
        <dbReference type="ChEBI" id="CHEBI:58315"/>
        <dbReference type="ChEBI" id="CHEBI:78442"/>
        <dbReference type="ChEBI" id="CHEBI:78536"/>
        <dbReference type="ChEBI" id="CHEBI:456215"/>
        <dbReference type="EC" id="6.1.1.1"/>
    </reaction>
</comment>
<evidence type="ECO:0000256" key="12">
    <source>
        <dbReference type="ARBA" id="ARBA00048248"/>
    </source>
</evidence>
<dbReference type="GO" id="GO:0005524">
    <property type="term" value="F:ATP binding"/>
    <property type="evidence" value="ECO:0007669"/>
    <property type="project" value="UniProtKB-KW"/>
</dbReference>
<dbReference type="GO" id="GO:0005829">
    <property type="term" value="C:cytosol"/>
    <property type="evidence" value="ECO:0007669"/>
    <property type="project" value="UniProtKB-SubCell"/>
</dbReference>
<comment type="similarity">
    <text evidence="3">Belongs to the class-I aminoacyl-tRNA synthetase family.</text>
</comment>
<evidence type="ECO:0000256" key="2">
    <source>
        <dbReference type="ARBA" id="ARBA00004514"/>
    </source>
</evidence>
<evidence type="ECO:0000313" key="14">
    <source>
        <dbReference type="Proteomes" id="UP000289738"/>
    </source>
</evidence>
<evidence type="ECO:0000256" key="6">
    <source>
        <dbReference type="ARBA" id="ARBA00022598"/>
    </source>
</evidence>
<name>A0A445E7G1_ARAHY</name>
<comment type="function">
    <text evidence="1">Catalyzes the attachment of tyrosine to tRNA(Tyr) in a two-step reaction: tyrosine is first activated by ATP to form Tyr-AMP and then transferred to the acceptor end of tRNA(Tyr).</text>
</comment>
<dbReference type="FunFam" id="3.40.50.620:FF:000103">
    <property type="entry name" value="tyrosine--tRNA ligase 1, cytoplasmic"/>
    <property type="match status" value="2"/>
</dbReference>
<dbReference type="EC" id="6.1.1.1" evidence="4"/>
<evidence type="ECO:0000256" key="9">
    <source>
        <dbReference type="ARBA" id="ARBA00022917"/>
    </source>
</evidence>
<dbReference type="FunFam" id="3.40.50.620:FF:000085">
    <property type="entry name" value="Tyrosine--tRNA ligase 1 cytoplasmic"/>
    <property type="match status" value="2"/>
</dbReference>
<evidence type="ECO:0000256" key="7">
    <source>
        <dbReference type="ARBA" id="ARBA00022741"/>
    </source>
</evidence>
<sequence>MAEPQADEASLEQQLNATSLSSSLTLDQKFAIVRSIGEECIQEDELRNLLDKKPEPVCYDGFEPSGRMHIAQGVMKAINVNKLTSAGCRVKIWIADWFAKLNNKMGGDLKKIETVGNYFIEIWKAVGMDLEGGKVEFLWSSKEINARADEYWPLVLDIAQKNNLKRILRCSQIMGRSEQDELTAAQIFYPCMQCADIFYLKADICQLGMDQRKVNVLAREYCDDIKRKNKPIILSHHMLPGLLQGQEKMSKSDLSSSIFMEDEEADVNVKIKKAYCPPQIVEGNPCLEYIKYLVLPWFHEFTVERSESNGGNKTFKTFEELTAAYESGEVHPGDLKPALSKALNKILEPVRQHFKNDKNARELLKKIKADVEVTFSFSSLNKAEPFDPSWVNAQDLCAQKGSKIQGGVGPFGLLTLASKRLEEFTPVFFRIFKAPNKHADEASLEQQLNATSLSSSLTLDQKFAIVRSIGEECIQEDELRNLLDKKPEPVCYDGFEPSGRMHIAQGVMKAINVNKLTSAGCRVKIWIADWFAKLNNKMGGDLKKIETVGNYFIEIWKAVGMDLEGGKVEFLWSSKEINARADEYWPLVLDIAQKNNLKRILRCSQIMGRSEQDELTAAQIFYPCMQCADIFYLKADICQLGMDQRKVNVLAREYCDDIKRKNKPIILSHHMLPGLLQGQEKMSKSDLSSSIFMEDEEADVNVKIKKAYCPPQIVEGNPCLEYIKYLVLPWFHEFTVERSESNGGNKTFKTFEELTAAYESGEVHPGDLKPALSKALNKILEPVRQHFKNDKNARELLKKIKENFQILGNSFFLECSILFLQQYSVLYYHRQRLFFFHFEALSNVT</sequence>
<dbReference type="PANTHER" id="PTHR46264">
    <property type="entry name" value="TYROSINE-TRNA LIGASE"/>
    <property type="match status" value="1"/>
</dbReference>
<dbReference type="EMBL" id="SDMP01000002">
    <property type="protein sequence ID" value="RYR71371.1"/>
    <property type="molecule type" value="Genomic_DNA"/>
</dbReference>
<keyword evidence="5" id="KW-0963">Cytoplasm</keyword>
<keyword evidence="9" id="KW-0648">Protein biosynthesis</keyword>
<keyword evidence="14" id="KW-1185">Reference proteome</keyword>
<proteinExistence type="inferred from homology"/>